<dbReference type="Pfam" id="PF03364">
    <property type="entry name" value="Polyketide_cyc"/>
    <property type="match status" value="1"/>
</dbReference>
<accession>A0A1T2KTQ1</accession>
<dbReference type="Proteomes" id="UP000190896">
    <property type="component" value="Unassembled WGS sequence"/>
</dbReference>
<dbReference type="PANTHER" id="PTHR12901:SF10">
    <property type="entry name" value="COENZYME Q-BINDING PROTEIN COQ10, MITOCHONDRIAL"/>
    <property type="match status" value="1"/>
</dbReference>
<dbReference type="EMBL" id="MPRJ01000048">
    <property type="protein sequence ID" value="OOZ36233.1"/>
    <property type="molecule type" value="Genomic_DNA"/>
</dbReference>
<dbReference type="CDD" id="cd07813">
    <property type="entry name" value="COQ10p_like"/>
    <property type="match status" value="1"/>
</dbReference>
<feature type="domain" description="Coenzyme Q-binding protein COQ10 START" evidence="3">
    <location>
        <begin position="10"/>
        <end position="135"/>
    </location>
</feature>
<keyword evidence="4" id="KW-0830">Ubiquinone</keyword>
<comment type="similarity">
    <text evidence="1">Belongs to the ribosome association toxin RatA family.</text>
</comment>
<dbReference type="InterPro" id="IPR044996">
    <property type="entry name" value="COQ10-like"/>
</dbReference>
<dbReference type="GO" id="GO:0048039">
    <property type="term" value="F:ubiquinone binding"/>
    <property type="evidence" value="ECO:0007669"/>
    <property type="project" value="InterPro"/>
</dbReference>
<dbReference type="OrthoDB" id="9804759at2"/>
<sequence length="144" mass="16256">MPVVKKSALVAHSAAQMFEIVNDVESYPQFLPWCNSSALLSRDEVELCGQIEVARAGVKQKFSTCNTLHPYDRIEIRLVEGPFKTLHGEWRFTALREDACKVELELDFHFSGKLIDKAFGAVFNQIANTLVDAFCKRASEVYRG</sequence>
<evidence type="ECO:0000256" key="2">
    <source>
        <dbReference type="ARBA" id="ARBA00022649"/>
    </source>
</evidence>
<dbReference type="GO" id="GO:0045333">
    <property type="term" value="P:cellular respiration"/>
    <property type="evidence" value="ECO:0007669"/>
    <property type="project" value="InterPro"/>
</dbReference>
<dbReference type="Gene3D" id="3.30.530.20">
    <property type="match status" value="1"/>
</dbReference>
<evidence type="ECO:0000256" key="1">
    <source>
        <dbReference type="ARBA" id="ARBA00008918"/>
    </source>
</evidence>
<comment type="caution">
    <text evidence="4">The sequence shown here is derived from an EMBL/GenBank/DDBJ whole genome shotgun (WGS) entry which is preliminary data.</text>
</comment>
<evidence type="ECO:0000313" key="4">
    <source>
        <dbReference type="EMBL" id="OOZ36233.1"/>
    </source>
</evidence>
<dbReference type="RefSeq" id="WP_078487461.1">
    <property type="nucleotide sequence ID" value="NZ_MPRJ01000048.1"/>
</dbReference>
<protein>
    <submittedName>
        <fullName evidence="4">Ubiquinone-binding protein</fullName>
    </submittedName>
</protein>
<dbReference type="InterPro" id="IPR023393">
    <property type="entry name" value="START-like_dom_sf"/>
</dbReference>
<proteinExistence type="inferred from homology"/>
<gene>
    <name evidence="4" type="ORF">BOW51_08120</name>
</gene>
<evidence type="ECO:0000259" key="3">
    <source>
        <dbReference type="Pfam" id="PF03364"/>
    </source>
</evidence>
<name>A0A1T2KTQ1_9GAMM</name>
<keyword evidence="2" id="KW-1277">Toxin-antitoxin system</keyword>
<dbReference type="PANTHER" id="PTHR12901">
    <property type="entry name" value="SPERM PROTEIN HOMOLOG"/>
    <property type="match status" value="1"/>
</dbReference>
<dbReference type="InterPro" id="IPR005031">
    <property type="entry name" value="COQ10_START"/>
</dbReference>
<reference evidence="4 5" key="1">
    <citation type="submission" date="2016-11" db="EMBL/GenBank/DDBJ databases">
        <title>Mixed transmission modes and dynamic genome evolution in an obligate animal-bacterial symbiosis.</title>
        <authorList>
            <person name="Russell S.L."/>
            <person name="Corbett-Detig R.B."/>
            <person name="Cavanaugh C.M."/>
        </authorList>
    </citation>
    <scope>NUCLEOTIDE SEQUENCE [LARGE SCALE GENOMIC DNA]</scope>
    <source>
        <strain evidence="4">Se-Cadez</strain>
    </source>
</reference>
<keyword evidence="5" id="KW-1185">Reference proteome</keyword>
<organism evidence="4 5">
    <name type="scientific">Solemya velesiana gill symbiont</name>
    <dbReference type="NCBI Taxonomy" id="1918948"/>
    <lineage>
        <taxon>Bacteria</taxon>
        <taxon>Pseudomonadati</taxon>
        <taxon>Pseudomonadota</taxon>
        <taxon>Gammaproteobacteria</taxon>
        <taxon>sulfur-oxidizing symbionts</taxon>
    </lineage>
</organism>
<dbReference type="AlphaFoldDB" id="A0A1T2KTQ1"/>
<dbReference type="SUPFAM" id="SSF55961">
    <property type="entry name" value="Bet v1-like"/>
    <property type="match status" value="1"/>
</dbReference>
<evidence type="ECO:0000313" key="5">
    <source>
        <dbReference type="Proteomes" id="UP000190896"/>
    </source>
</evidence>